<comment type="similarity">
    <text evidence="2">Belongs to the FliR/MopE/SpaR family.</text>
</comment>
<dbReference type="RefSeq" id="WP_342077352.1">
    <property type="nucleotide sequence ID" value="NZ_CP151767.2"/>
</dbReference>
<reference evidence="9" key="1">
    <citation type="submission" date="2024-04" db="EMBL/GenBank/DDBJ databases">
        <title>Phylogenomic analyses of a clade within the roseobacter group suggest taxonomic reassignments of species of the genera Aestuariivita, Citreicella, Loktanella, Nautella, Pelagibaca, Ruegeria, Thalassobius, Thiobacimonas and Tropicibacter, and the proposal o.</title>
        <authorList>
            <person name="Jeon C.O."/>
        </authorList>
    </citation>
    <scope>NUCLEOTIDE SEQUENCE [LARGE SCALE GENOMIC DNA]</scope>
    <source>
        <strain evidence="9">SS1-5</strain>
    </source>
</reference>
<dbReference type="PRINTS" id="PR00953">
    <property type="entry name" value="TYPE3IMRPROT"/>
</dbReference>
<feature type="transmembrane region" description="Helical" evidence="7">
    <location>
        <begin position="14"/>
        <end position="33"/>
    </location>
</feature>
<reference evidence="8 9" key="2">
    <citation type="submission" date="2024-08" db="EMBL/GenBank/DDBJ databases">
        <title>Phylogenomic analyses of a clade within the roseobacter group suggest taxonomic reassignments of species of the genera Aestuariivita, Citreicella, Loktanella, Nautella, Pelagibaca, Ruegeria, Thalassobius, Thiobacimonas and Tropicibacter, and the proposal o.</title>
        <authorList>
            <person name="Jeon C.O."/>
        </authorList>
    </citation>
    <scope>NUCLEOTIDE SEQUENCE [LARGE SCALE GENOMIC DNA]</scope>
    <source>
        <strain evidence="8 9">SS1-5</strain>
    </source>
</reference>
<feature type="transmembrane region" description="Helical" evidence="7">
    <location>
        <begin position="215"/>
        <end position="235"/>
    </location>
</feature>
<proteinExistence type="inferred from homology"/>
<keyword evidence="4 7" id="KW-0812">Transmembrane</keyword>
<dbReference type="Pfam" id="PF01311">
    <property type="entry name" value="Bac_export_1"/>
    <property type="match status" value="1"/>
</dbReference>
<organism evidence="8 9">
    <name type="scientific">Yoonia rhodophyticola</name>
    <dbReference type="NCBI Taxonomy" id="3137370"/>
    <lineage>
        <taxon>Bacteria</taxon>
        <taxon>Pseudomonadati</taxon>
        <taxon>Pseudomonadota</taxon>
        <taxon>Alphaproteobacteria</taxon>
        <taxon>Rhodobacterales</taxon>
        <taxon>Paracoccaceae</taxon>
        <taxon>Yoonia</taxon>
    </lineage>
</organism>
<dbReference type="PANTHER" id="PTHR30065:SF8">
    <property type="entry name" value="FLAGELLAR BIOSYNTHETIC PROTEIN FLIR"/>
    <property type="match status" value="1"/>
</dbReference>
<feature type="transmembrane region" description="Helical" evidence="7">
    <location>
        <begin position="85"/>
        <end position="108"/>
    </location>
</feature>
<keyword evidence="8" id="KW-0969">Cilium</keyword>
<dbReference type="PANTHER" id="PTHR30065">
    <property type="entry name" value="FLAGELLAR BIOSYNTHETIC PROTEIN FLIR"/>
    <property type="match status" value="1"/>
</dbReference>
<feature type="transmembrane region" description="Helical" evidence="7">
    <location>
        <begin position="184"/>
        <end position="208"/>
    </location>
</feature>
<sequence length="260" mass="27054">MINDLLPLVPMSQAVLWTGLAVFVRISTMMAVLPAFGDQPVPMRVRLALAVMFTLIVAPAIAPTLPAVPNNMFAAIAPLGSEVLAGLFFGVFLRFFILVLQIAGSIAAQSTSLSQIFGGSAGVDPQPAISHLLVVAGTALATLLGLHVQAAAYMIHSYTLVPFGFTLNGETVADVGVAQVGTTFSLAFTLAAPFLIASLVYNVVLGIINRAMPQLMVSFVGAPAITAGGLLLLLLSAPVMLTIWMQAFSTFMAAPFGNLP</sequence>
<dbReference type="InterPro" id="IPR002010">
    <property type="entry name" value="T3SS_IM_R"/>
</dbReference>
<dbReference type="KEGG" id="yrh:AABB31_03710"/>
<feature type="transmembrane region" description="Helical" evidence="7">
    <location>
        <begin position="45"/>
        <end position="65"/>
    </location>
</feature>
<evidence type="ECO:0000256" key="1">
    <source>
        <dbReference type="ARBA" id="ARBA00004651"/>
    </source>
</evidence>
<accession>A0AAN0MAK8</accession>
<evidence type="ECO:0000256" key="5">
    <source>
        <dbReference type="ARBA" id="ARBA00022989"/>
    </source>
</evidence>
<keyword evidence="8" id="KW-0966">Cell projection</keyword>
<evidence type="ECO:0000256" key="4">
    <source>
        <dbReference type="ARBA" id="ARBA00022692"/>
    </source>
</evidence>
<evidence type="ECO:0000256" key="3">
    <source>
        <dbReference type="ARBA" id="ARBA00022475"/>
    </source>
</evidence>
<evidence type="ECO:0000256" key="2">
    <source>
        <dbReference type="ARBA" id="ARBA00009772"/>
    </source>
</evidence>
<dbReference type="AlphaFoldDB" id="A0AAN0MAK8"/>
<keyword evidence="5 7" id="KW-1133">Transmembrane helix</keyword>
<keyword evidence="8" id="KW-0282">Flagellum</keyword>
<evidence type="ECO:0000313" key="8">
    <source>
        <dbReference type="EMBL" id="WZU68059.1"/>
    </source>
</evidence>
<dbReference type="Proteomes" id="UP001470809">
    <property type="component" value="Chromosome"/>
</dbReference>
<name>A0AAN0MAK8_9RHOB</name>
<comment type="subcellular location">
    <subcellularLocation>
        <location evidence="1">Cell membrane</location>
        <topology evidence="1">Multi-pass membrane protein</topology>
    </subcellularLocation>
</comment>
<evidence type="ECO:0000256" key="7">
    <source>
        <dbReference type="SAM" id="Phobius"/>
    </source>
</evidence>
<keyword evidence="9" id="KW-1185">Reference proteome</keyword>
<evidence type="ECO:0000256" key="6">
    <source>
        <dbReference type="ARBA" id="ARBA00023136"/>
    </source>
</evidence>
<dbReference type="EMBL" id="CP151767">
    <property type="protein sequence ID" value="WZU68059.1"/>
    <property type="molecule type" value="Genomic_DNA"/>
</dbReference>
<dbReference type="GO" id="GO:0006605">
    <property type="term" value="P:protein targeting"/>
    <property type="evidence" value="ECO:0007669"/>
    <property type="project" value="InterPro"/>
</dbReference>
<gene>
    <name evidence="8" type="ORF">AABB31_03710</name>
</gene>
<protein>
    <submittedName>
        <fullName evidence="8">Flagellar biosynthetic protein FliR</fullName>
    </submittedName>
</protein>
<keyword evidence="6 7" id="KW-0472">Membrane</keyword>
<dbReference type="GO" id="GO:0005886">
    <property type="term" value="C:plasma membrane"/>
    <property type="evidence" value="ECO:0007669"/>
    <property type="project" value="UniProtKB-SubCell"/>
</dbReference>
<evidence type="ECO:0000313" key="9">
    <source>
        <dbReference type="Proteomes" id="UP001470809"/>
    </source>
</evidence>
<keyword evidence="3" id="KW-1003">Cell membrane</keyword>
<feature type="transmembrane region" description="Helical" evidence="7">
    <location>
        <begin position="129"/>
        <end position="155"/>
    </location>
</feature>